<protein>
    <recommendedName>
        <fullName evidence="7">Nucleolar pre-ribosomal-associated protein 1</fullName>
    </recommendedName>
</protein>
<comment type="caution">
    <text evidence="5">The sequence shown here is derived from an EMBL/GenBank/DDBJ whole genome shotgun (WGS) entry which is preliminary data.</text>
</comment>
<sequence length="1155" mass="129106">MPLTERKIDYPQLQQSAMAKRPAEDSSNGNEAYLKRQKITHSIRSTPSAGPPIIIRSGKQLRQVLAFEQNLARSKQAIQSFKLFLDGFATADGENGGRIAILRDYLEMELPSDESDKNAVFLGDLMQAWSFACQSSDENLQSAVPAVLALLMKTISNTLDLSEHGLRLGRAALRQKDSIARGLETRKGKDFLVSPVLRLLREITIFDGGVLAKSVWIAKDHTLKNLARNLSARYLGDGIEDPRKPSVRTNSVRYLLSLIKFIPPELKQQLLSQRDITSALTRDIVEDPAFIVRDILETLKAYVLLDEGLPRDVKMKILNATTLSRITALYRYDQPEEASTPPKKSVDQVAHDFLVLACTIPGQGVMIPSSSLYPRGIDPDDVLAFDFEESVIDLGLDSVEWMDKYTDKVPVRNTILSEFCQSLRPWSHIKQSELLTSILKSAPELIADYYFGKRDFSFDPKLTATWIGYSAFIFTTLQLPLPKYFGHQERYARLPPPHSIVLESILPQPLSQKNLTRCLNLPNNPLITFFAVRILCVAFVKLQDTLRMYREAANGSAASLWAQAADTLTDRFCQRCPSIKDVILAFRRLRDEDLMQKEATTKLLVLYYEVVPRIALDVRFGVSTALADNLKALENGSLKPADRVLRAIELEHLFQFANFSPGMRWFNKVDGLSVTPFMAMLRLSAEAPTDLPLLKLRSVLASVIQEHQILQTQTAISALDTLVLGLKNLHGSDASSAVYSFLDDCMSRCAGKPIKYMLALEELFADSGHEKSPVSLLSLAIVEQWPFLVNSASDNELEAVAEFIAGYLAASIKIMEDKIGVKLLVQKLAEDSPERSKARTNFERSSKLLDIVVVADERVTTVEQTADTESSAPADTEKLSVLARMDEISENPAEDHKALTRWTAKEVAEVVDGGHAAALVMLLSSKYLSVRKEAATNISKFAAKLKESSLDEKNQLWLLLSEVVETSKKIIDREPLATAISVFASHSIAVLNDPLHILYPKINKFLSQGPTWDLDKVPLMHKILDQPPSLDDAHTEETGWLLNYMLAGLRTSADMGLYRKRQVFEKLLSVYNSSYLGPGLRDKILRIFFRATRIEGGSTTLVTRFSAMTWLQVQVSLGGGMSLKVLMEKILESCDQKRVQKWSKGARRSRDKAKK</sequence>
<dbReference type="InterPro" id="IPR039844">
    <property type="entry name" value="URB1"/>
</dbReference>
<dbReference type="Pfam" id="PF11707">
    <property type="entry name" value="Npa1"/>
    <property type="match status" value="1"/>
</dbReference>
<dbReference type="InterPro" id="IPR059018">
    <property type="entry name" value="HEAT_URB1"/>
</dbReference>
<evidence type="ECO:0000256" key="1">
    <source>
        <dbReference type="SAM" id="MobiDB-lite"/>
    </source>
</evidence>
<proteinExistence type="predicted"/>
<dbReference type="GO" id="GO:0000463">
    <property type="term" value="P:maturation of LSU-rRNA from tricistronic rRNA transcript (SSU-rRNA, 5.8S rRNA, LSU-rRNA)"/>
    <property type="evidence" value="ECO:0007669"/>
    <property type="project" value="TreeGrafter"/>
</dbReference>
<dbReference type="InterPro" id="IPR016024">
    <property type="entry name" value="ARM-type_fold"/>
</dbReference>
<name>A0AAD9T231_9HELO</name>
<feature type="domain" description="URB1 central HEAT repeat" evidence="4">
    <location>
        <begin position="660"/>
        <end position="851"/>
    </location>
</feature>
<evidence type="ECO:0000313" key="5">
    <source>
        <dbReference type="EMBL" id="KAK2627821.1"/>
    </source>
</evidence>
<dbReference type="PANTHER" id="PTHR13500:SF0">
    <property type="entry name" value="NUCLEOLAR PRE-RIBOSOMAL-ASSOCIATED PROTEIN 1"/>
    <property type="match status" value="1"/>
</dbReference>
<feature type="domain" description="URB1 C-terminal" evidence="3">
    <location>
        <begin position="917"/>
        <end position="1110"/>
    </location>
</feature>
<evidence type="ECO:0000259" key="2">
    <source>
        <dbReference type="Pfam" id="PF11707"/>
    </source>
</evidence>
<evidence type="ECO:0000259" key="3">
    <source>
        <dbReference type="Pfam" id="PF16201"/>
    </source>
</evidence>
<dbReference type="AlphaFoldDB" id="A0AAD9T231"/>
<feature type="region of interest" description="Disordered" evidence="1">
    <location>
        <begin position="1"/>
        <end position="30"/>
    </location>
</feature>
<organism evidence="5 6">
    <name type="scientific">Diplocarpon rosae</name>
    <dbReference type="NCBI Taxonomy" id="946125"/>
    <lineage>
        <taxon>Eukaryota</taxon>
        <taxon>Fungi</taxon>
        <taxon>Dikarya</taxon>
        <taxon>Ascomycota</taxon>
        <taxon>Pezizomycotina</taxon>
        <taxon>Leotiomycetes</taxon>
        <taxon>Helotiales</taxon>
        <taxon>Drepanopezizaceae</taxon>
        <taxon>Diplocarpon</taxon>
    </lineage>
</organism>
<dbReference type="SUPFAM" id="SSF48371">
    <property type="entry name" value="ARM repeat"/>
    <property type="match status" value="1"/>
</dbReference>
<dbReference type="Pfam" id="PF26140">
    <property type="entry name" value="HEAT_URB1"/>
    <property type="match status" value="1"/>
</dbReference>
<dbReference type="Pfam" id="PF16201">
    <property type="entry name" value="NopRA1"/>
    <property type="match status" value="1"/>
</dbReference>
<feature type="domain" description="URB1 N-terminal" evidence="2">
    <location>
        <begin position="123"/>
        <end position="469"/>
    </location>
</feature>
<reference evidence="5" key="1">
    <citation type="submission" date="2023-06" db="EMBL/GenBank/DDBJ databases">
        <title>Draft genome of Marssonina rosae.</title>
        <authorList>
            <person name="Cheng Q."/>
        </authorList>
    </citation>
    <scope>NUCLEOTIDE SEQUENCE</scope>
    <source>
        <strain evidence="5">R4</strain>
    </source>
</reference>
<evidence type="ECO:0000313" key="6">
    <source>
        <dbReference type="Proteomes" id="UP001285354"/>
    </source>
</evidence>
<dbReference type="Proteomes" id="UP001285354">
    <property type="component" value="Unassembled WGS sequence"/>
</dbReference>
<evidence type="ECO:0008006" key="7">
    <source>
        <dbReference type="Google" id="ProtNLM"/>
    </source>
</evidence>
<dbReference type="GO" id="GO:0000466">
    <property type="term" value="P:maturation of 5.8S rRNA from tricistronic rRNA transcript (SSU-rRNA, 5.8S rRNA, LSU-rRNA)"/>
    <property type="evidence" value="ECO:0007669"/>
    <property type="project" value="TreeGrafter"/>
</dbReference>
<keyword evidence="6" id="KW-1185">Reference proteome</keyword>
<accession>A0AAD9T231</accession>
<dbReference type="GO" id="GO:0005730">
    <property type="term" value="C:nucleolus"/>
    <property type="evidence" value="ECO:0007669"/>
    <property type="project" value="TreeGrafter"/>
</dbReference>
<gene>
    <name evidence="5" type="ORF">QTJ16_002467</name>
</gene>
<evidence type="ECO:0000259" key="4">
    <source>
        <dbReference type="Pfam" id="PF26140"/>
    </source>
</evidence>
<dbReference type="EMBL" id="JAUBYV010000003">
    <property type="protein sequence ID" value="KAK2627821.1"/>
    <property type="molecule type" value="Genomic_DNA"/>
</dbReference>
<dbReference type="PANTHER" id="PTHR13500">
    <property type="entry name" value="NUCLEOLAR PRERIBOSOMAL-ASSOCIATED PROTEIN 1"/>
    <property type="match status" value="1"/>
</dbReference>
<dbReference type="InterPro" id="IPR032436">
    <property type="entry name" value="URB1_C"/>
</dbReference>
<dbReference type="InterPro" id="IPR021714">
    <property type="entry name" value="URB1_N"/>
</dbReference>